<evidence type="ECO:0000256" key="1">
    <source>
        <dbReference type="SAM" id="Phobius"/>
    </source>
</evidence>
<name>A0ABR9B382_9BACL</name>
<feature type="transmembrane region" description="Helical" evidence="1">
    <location>
        <begin position="52"/>
        <end position="70"/>
    </location>
</feature>
<evidence type="ECO:0000313" key="2">
    <source>
        <dbReference type="EMBL" id="MBD8500789.1"/>
    </source>
</evidence>
<comment type="caution">
    <text evidence="2">The sequence shown here is derived from an EMBL/GenBank/DDBJ whole genome shotgun (WGS) entry which is preliminary data.</text>
</comment>
<protein>
    <submittedName>
        <fullName evidence="2">Uncharacterized protein</fullName>
    </submittedName>
</protein>
<sequence>MELNLDDKPSSLIADNVYGLFLLLTRKVAAEASGALLIVLMTVLVRFMRVSWCVILALLVGRAAAVIHTMRRFLAH</sequence>
<organism evidence="2 3">
    <name type="scientific">Paenibacillus arenosi</name>
    <dbReference type="NCBI Taxonomy" id="2774142"/>
    <lineage>
        <taxon>Bacteria</taxon>
        <taxon>Bacillati</taxon>
        <taxon>Bacillota</taxon>
        <taxon>Bacilli</taxon>
        <taxon>Bacillales</taxon>
        <taxon>Paenibacillaceae</taxon>
        <taxon>Paenibacillus</taxon>
    </lineage>
</organism>
<dbReference type="EMBL" id="JACYTN010000028">
    <property type="protein sequence ID" value="MBD8500789.1"/>
    <property type="molecule type" value="Genomic_DNA"/>
</dbReference>
<dbReference type="RefSeq" id="WP_192027014.1">
    <property type="nucleotide sequence ID" value="NZ_JACYTN010000028.1"/>
</dbReference>
<gene>
    <name evidence="2" type="ORF">IFO66_21105</name>
</gene>
<dbReference type="Proteomes" id="UP000634529">
    <property type="component" value="Unassembled WGS sequence"/>
</dbReference>
<keyword evidence="1" id="KW-0472">Membrane</keyword>
<proteinExistence type="predicted"/>
<reference evidence="2 3" key="1">
    <citation type="submission" date="2020-09" db="EMBL/GenBank/DDBJ databases">
        <title>Paenibacillus sp. CAU 1523 isolated from sand of Haeundae Beach.</title>
        <authorList>
            <person name="Kim W."/>
        </authorList>
    </citation>
    <scope>NUCLEOTIDE SEQUENCE [LARGE SCALE GENOMIC DNA]</scope>
    <source>
        <strain evidence="2 3">CAU 1523</strain>
    </source>
</reference>
<accession>A0ABR9B382</accession>
<feature type="transmembrane region" description="Helical" evidence="1">
    <location>
        <begin position="20"/>
        <end position="45"/>
    </location>
</feature>
<keyword evidence="3" id="KW-1185">Reference proteome</keyword>
<keyword evidence="1" id="KW-0812">Transmembrane</keyword>
<evidence type="ECO:0000313" key="3">
    <source>
        <dbReference type="Proteomes" id="UP000634529"/>
    </source>
</evidence>
<keyword evidence="1" id="KW-1133">Transmembrane helix</keyword>